<dbReference type="KEGG" id="eah:FA04_07595"/>
<dbReference type="Proteomes" id="UP001214094">
    <property type="component" value="Chromosome"/>
</dbReference>
<keyword evidence="1" id="KW-0472">Membrane</keyword>
<keyword evidence="5" id="KW-1185">Reference proteome</keyword>
<evidence type="ECO:0000256" key="1">
    <source>
        <dbReference type="SAM" id="Phobius"/>
    </source>
</evidence>
<feature type="transmembrane region" description="Helical" evidence="1">
    <location>
        <begin position="176"/>
        <end position="197"/>
    </location>
</feature>
<dbReference type="Pfam" id="PF09955">
    <property type="entry name" value="DUF2189"/>
    <property type="match status" value="1"/>
</dbReference>
<organism evidence="2 4">
    <name type="scientific">Ensifer adhaerens</name>
    <name type="common">Sinorhizobium morelense</name>
    <dbReference type="NCBI Taxonomy" id="106592"/>
    <lineage>
        <taxon>Bacteria</taxon>
        <taxon>Pseudomonadati</taxon>
        <taxon>Pseudomonadota</taxon>
        <taxon>Alphaproteobacteria</taxon>
        <taxon>Hyphomicrobiales</taxon>
        <taxon>Rhizobiaceae</taxon>
        <taxon>Sinorhizobium/Ensifer group</taxon>
        <taxon>Ensifer</taxon>
    </lineage>
</organism>
<evidence type="ECO:0000313" key="3">
    <source>
        <dbReference type="EMBL" id="WFP92230.1"/>
    </source>
</evidence>
<dbReference type="EMBL" id="CP121308">
    <property type="protein sequence ID" value="WFP92230.1"/>
    <property type="molecule type" value="Genomic_DNA"/>
</dbReference>
<accession>A0A9Q8YC19</accession>
<dbReference type="Proteomes" id="UP001055460">
    <property type="component" value="Chromosome"/>
</dbReference>
<dbReference type="RefSeq" id="WP_034794419.1">
    <property type="nucleotide sequence ID" value="NZ_CAXURO020000001.1"/>
</dbReference>
<feature type="transmembrane region" description="Helical" evidence="1">
    <location>
        <begin position="120"/>
        <end position="142"/>
    </location>
</feature>
<feature type="transmembrane region" description="Helical" evidence="1">
    <location>
        <begin position="45"/>
        <end position="65"/>
    </location>
</feature>
<name>A0A9Q8YC19_ENSAD</name>
<reference evidence="2" key="1">
    <citation type="submission" date="2022-06" db="EMBL/GenBank/DDBJ databases">
        <title>Physiological and biochemical characterization and genomic elucidation of a strain of the genus Ensifer adhaerens M8 that combines arsenic oxidation and chromium reduction.</title>
        <authorList>
            <person name="Li X."/>
            <person name="Yu c."/>
        </authorList>
    </citation>
    <scope>NUCLEOTIDE SEQUENCE</scope>
    <source>
        <strain evidence="2">M8</strain>
    </source>
</reference>
<dbReference type="OrthoDB" id="9809543at2"/>
<keyword evidence="1" id="KW-0812">Transmembrane</keyword>
<dbReference type="EMBL" id="CP098807">
    <property type="protein sequence ID" value="USJ24869.1"/>
    <property type="molecule type" value="Genomic_DNA"/>
</dbReference>
<gene>
    <name evidence="2" type="ORF">NE863_07875</name>
    <name evidence="3" type="ORF">P4B07_07710</name>
</gene>
<keyword evidence="1" id="KW-1133">Transmembrane helix</keyword>
<evidence type="ECO:0000313" key="2">
    <source>
        <dbReference type="EMBL" id="USJ24869.1"/>
    </source>
</evidence>
<proteinExistence type="predicted"/>
<sequence length="271" mass="29195">MTTFHVLSGADASVAHPGIKKIGVADVFDALRLGFDDFREKPSHYVFLCLIYPIAGVVLITWSAGANMLPLLYPLVSGFALIGPVAAIGLYEISRRRELGMDYSWPHALRLHRSPALPSIMAVAAMLFVVFIIWLLVAQALYVQIFGAEPPDSIAAFWNGIIGTDQGWNLILVGNAVGFVFAVIVLATSVVSFPLLIDRDVGAVSAVETSIRATLVNPVPVAVWGFIIAAGLVIGSIPVFVGLAVIMPIFGHATWHLYRKMVEPGPRARSH</sequence>
<reference evidence="3 5" key="2">
    <citation type="submission" date="2023-03" db="EMBL/GenBank/DDBJ databases">
        <title>Comparative genome and transcriptome analysis combination mining strategies for increasing vitamin B12 production of Ensifer adhaerens strain.</title>
        <authorList>
            <person name="Yongheng L."/>
        </authorList>
    </citation>
    <scope>NUCLEOTIDE SEQUENCE [LARGE SCALE GENOMIC DNA]</scope>
    <source>
        <strain evidence="3 5">Casida A-T305</strain>
    </source>
</reference>
<protein>
    <submittedName>
        <fullName evidence="2">DUF2189 domain-containing protein</fullName>
    </submittedName>
</protein>
<dbReference type="InterPro" id="IPR018692">
    <property type="entry name" value="DUF2189"/>
</dbReference>
<dbReference type="GeneID" id="29517030"/>
<evidence type="ECO:0000313" key="5">
    <source>
        <dbReference type="Proteomes" id="UP001214094"/>
    </source>
</evidence>
<evidence type="ECO:0000313" key="4">
    <source>
        <dbReference type="Proteomes" id="UP001055460"/>
    </source>
</evidence>
<dbReference type="AlphaFoldDB" id="A0A9Q8YC19"/>
<feature type="transmembrane region" description="Helical" evidence="1">
    <location>
        <begin position="71"/>
        <end position="91"/>
    </location>
</feature>